<dbReference type="InterPro" id="IPR020846">
    <property type="entry name" value="MFS_dom"/>
</dbReference>
<evidence type="ECO:0000256" key="6">
    <source>
        <dbReference type="ARBA" id="ARBA00022989"/>
    </source>
</evidence>
<keyword evidence="2" id="KW-0813">Transport</keyword>
<dbReference type="SUPFAM" id="SSF103473">
    <property type="entry name" value="MFS general substrate transporter"/>
    <property type="match status" value="1"/>
</dbReference>
<evidence type="ECO:0000256" key="1">
    <source>
        <dbReference type="ARBA" id="ARBA00004651"/>
    </source>
</evidence>
<dbReference type="AlphaFoldDB" id="A0AAW1LSX1"/>
<accession>A0AAW1LSX1</accession>
<proteinExistence type="predicted"/>
<dbReference type="GO" id="GO:0022857">
    <property type="term" value="F:transmembrane transporter activity"/>
    <property type="evidence" value="ECO:0007669"/>
    <property type="project" value="InterPro"/>
</dbReference>
<feature type="transmembrane region" description="Helical" evidence="9">
    <location>
        <begin position="357"/>
        <end position="379"/>
    </location>
</feature>
<dbReference type="Pfam" id="PF00083">
    <property type="entry name" value="Sugar_tr"/>
    <property type="match status" value="1"/>
</dbReference>
<feature type="domain" description="Major facilitator superfamily (MFS) profile" evidence="10">
    <location>
        <begin position="55"/>
        <end position="483"/>
    </location>
</feature>
<dbReference type="PANTHER" id="PTHR48021:SF46">
    <property type="entry name" value="MAJOR FACILITATOR SUPERFAMILY (MFS) PROFILE DOMAIN-CONTAINING PROTEIN"/>
    <property type="match status" value="1"/>
</dbReference>
<evidence type="ECO:0000256" key="3">
    <source>
        <dbReference type="ARBA" id="ARBA00022475"/>
    </source>
</evidence>
<gene>
    <name evidence="11" type="ORF">QE152_g11203</name>
</gene>
<evidence type="ECO:0000256" key="8">
    <source>
        <dbReference type="SAM" id="MobiDB-lite"/>
    </source>
</evidence>
<evidence type="ECO:0000256" key="9">
    <source>
        <dbReference type="SAM" id="Phobius"/>
    </source>
</evidence>
<evidence type="ECO:0000256" key="4">
    <source>
        <dbReference type="ARBA" id="ARBA00022597"/>
    </source>
</evidence>
<dbReference type="InterPro" id="IPR036259">
    <property type="entry name" value="MFS_trans_sf"/>
</dbReference>
<name>A0AAW1LSX1_POPJA</name>
<feature type="transmembrane region" description="Helical" evidence="9">
    <location>
        <begin position="185"/>
        <end position="203"/>
    </location>
</feature>
<comment type="subcellular location">
    <subcellularLocation>
        <location evidence="1">Cell membrane</location>
        <topology evidence="1">Multi-pass membrane protein</topology>
    </subcellularLocation>
</comment>
<sequence>MECVSEKTNQVCRGETDDDPGKMSDSCDQIVKEKLQLNGKESSGNKAEVKVQNWRQICAVCSAGLAAFSASSLFNWTSPTIPKLQSDEYPNISFNDVSYLSVIPPIATIITSPSYDFFLNKFGRKYTLLSVAVFHLISFILIAIATDIWIFYLSRVLFGMADVFMFGSLPVYISEVTTPDIRGTWGNIMVIFIFIAQFSVNAVGYYCSIPTTACIFAAAPLIFFMTFIFMPETPYYYVMKEQDKEAEKSLQRLRGTKYVQEELEQITADVKRQLLDPGTFKDLFFLKHNRKAIFIVVLARMIQQFSGLSALSVYNQYIFKEAGQNINEGVSAMIFNSMLAVSTICGPMFIRKFGTNLSMVISCSGSFITLIAEAIYFYIEQKQEIDLSFMNWFPIFGLVIYVIAFSIGLALVPTLLLGELFATNMRGHASCVMNIAFSIFISVATKLFHLLTSSFGMYVPFAFYGICAFAGVFLCYKFIPDTKGKTLEEIQQYLKAKS</sequence>
<dbReference type="InterPro" id="IPR005828">
    <property type="entry name" value="MFS_sugar_transport-like"/>
</dbReference>
<feature type="transmembrane region" description="Helical" evidence="9">
    <location>
        <begin position="329"/>
        <end position="350"/>
    </location>
</feature>
<feature type="region of interest" description="Disordered" evidence="8">
    <location>
        <begin position="1"/>
        <end position="24"/>
    </location>
</feature>
<dbReference type="GO" id="GO:0005886">
    <property type="term" value="C:plasma membrane"/>
    <property type="evidence" value="ECO:0007669"/>
    <property type="project" value="UniProtKB-SubCell"/>
</dbReference>
<evidence type="ECO:0000313" key="11">
    <source>
        <dbReference type="EMBL" id="KAK9736880.1"/>
    </source>
</evidence>
<feature type="transmembrane region" description="Helical" evidence="9">
    <location>
        <begin position="391"/>
        <end position="417"/>
    </location>
</feature>
<feature type="transmembrane region" description="Helical" evidence="9">
    <location>
        <begin position="292"/>
        <end position="317"/>
    </location>
</feature>
<protein>
    <submittedName>
        <fullName evidence="11">Sugar transporter</fullName>
    </submittedName>
</protein>
<dbReference type="Proteomes" id="UP001458880">
    <property type="component" value="Unassembled WGS sequence"/>
</dbReference>
<keyword evidence="6 9" id="KW-1133">Transmembrane helix</keyword>
<dbReference type="EMBL" id="JASPKY010000108">
    <property type="protein sequence ID" value="KAK9736880.1"/>
    <property type="molecule type" value="Genomic_DNA"/>
</dbReference>
<feature type="transmembrane region" description="Helical" evidence="9">
    <location>
        <begin position="429"/>
        <end position="451"/>
    </location>
</feature>
<feature type="transmembrane region" description="Helical" evidence="9">
    <location>
        <begin position="97"/>
        <end position="119"/>
    </location>
</feature>
<dbReference type="InterPro" id="IPR050549">
    <property type="entry name" value="MFS_Trehalose_Transporter"/>
</dbReference>
<dbReference type="Gene3D" id="1.20.1250.20">
    <property type="entry name" value="MFS general substrate transporter like domains"/>
    <property type="match status" value="1"/>
</dbReference>
<dbReference type="PANTHER" id="PTHR48021">
    <property type="match status" value="1"/>
</dbReference>
<feature type="transmembrane region" description="Helical" evidence="9">
    <location>
        <begin position="209"/>
        <end position="230"/>
    </location>
</feature>
<keyword evidence="5 9" id="KW-0812">Transmembrane</keyword>
<evidence type="ECO:0000256" key="2">
    <source>
        <dbReference type="ARBA" id="ARBA00022448"/>
    </source>
</evidence>
<feature type="transmembrane region" description="Helical" evidence="9">
    <location>
        <begin position="152"/>
        <end position="173"/>
    </location>
</feature>
<reference evidence="11 12" key="1">
    <citation type="journal article" date="2024" name="BMC Genomics">
        <title>De novo assembly and annotation of Popillia japonica's genome with initial clues to its potential as an invasive pest.</title>
        <authorList>
            <person name="Cucini C."/>
            <person name="Boschi S."/>
            <person name="Funari R."/>
            <person name="Cardaioli E."/>
            <person name="Iannotti N."/>
            <person name="Marturano G."/>
            <person name="Paoli F."/>
            <person name="Bruttini M."/>
            <person name="Carapelli A."/>
            <person name="Frati F."/>
            <person name="Nardi F."/>
        </authorList>
    </citation>
    <scope>NUCLEOTIDE SEQUENCE [LARGE SCALE GENOMIC DNA]</scope>
    <source>
        <strain evidence="11">DMR45628</strain>
    </source>
</reference>
<dbReference type="PROSITE" id="PS50850">
    <property type="entry name" value="MFS"/>
    <property type="match status" value="1"/>
</dbReference>
<keyword evidence="3" id="KW-1003">Cell membrane</keyword>
<evidence type="ECO:0000313" key="12">
    <source>
        <dbReference type="Proteomes" id="UP001458880"/>
    </source>
</evidence>
<evidence type="ECO:0000259" key="10">
    <source>
        <dbReference type="PROSITE" id="PS50850"/>
    </source>
</evidence>
<organism evidence="11 12">
    <name type="scientific">Popillia japonica</name>
    <name type="common">Japanese beetle</name>
    <dbReference type="NCBI Taxonomy" id="7064"/>
    <lineage>
        <taxon>Eukaryota</taxon>
        <taxon>Metazoa</taxon>
        <taxon>Ecdysozoa</taxon>
        <taxon>Arthropoda</taxon>
        <taxon>Hexapoda</taxon>
        <taxon>Insecta</taxon>
        <taxon>Pterygota</taxon>
        <taxon>Neoptera</taxon>
        <taxon>Endopterygota</taxon>
        <taxon>Coleoptera</taxon>
        <taxon>Polyphaga</taxon>
        <taxon>Scarabaeiformia</taxon>
        <taxon>Scarabaeidae</taxon>
        <taxon>Rutelinae</taxon>
        <taxon>Popillia</taxon>
    </lineage>
</organism>
<keyword evidence="4 11" id="KW-0762">Sugar transport</keyword>
<comment type="caution">
    <text evidence="11">The sequence shown here is derived from an EMBL/GenBank/DDBJ whole genome shotgun (WGS) entry which is preliminary data.</text>
</comment>
<keyword evidence="7 9" id="KW-0472">Membrane</keyword>
<evidence type="ECO:0000256" key="5">
    <source>
        <dbReference type="ARBA" id="ARBA00022692"/>
    </source>
</evidence>
<evidence type="ECO:0000256" key="7">
    <source>
        <dbReference type="ARBA" id="ARBA00023136"/>
    </source>
</evidence>
<keyword evidence="12" id="KW-1185">Reference proteome</keyword>
<feature type="transmembrane region" description="Helical" evidence="9">
    <location>
        <begin position="126"/>
        <end position="146"/>
    </location>
</feature>
<dbReference type="FunFam" id="1.20.1250.20:FF:000218">
    <property type="entry name" value="facilitated trehalose transporter Tret1"/>
    <property type="match status" value="1"/>
</dbReference>
<feature type="transmembrane region" description="Helical" evidence="9">
    <location>
        <begin position="457"/>
        <end position="476"/>
    </location>
</feature>
<feature type="transmembrane region" description="Helical" evidence="9">
    <location>
        <begin position="57"/>
        <end position="77"/>
    </location>
</feature>
<feature type="compositionally biased region" description="Polar residues" evidence="8">
    <location>
        <begin position="1"/>
        <end position="11"/>
    </location>
</feature>